<evidence type="ECO:0000256" key="4">
    <source>
        <dbReference type="ARBA" id="ARBA00022723"/>
    </source>
</evidence>
<dbReference type="InterPro" id="IPR013083">
    <property type="entry name" value="Znf_RING/FYVE/PHD"/>
</dbReference>
<evidence type="ECO:0000256" key="2">
    <source>
        <dbReference type="ARBA" id="ARBA00004906"/>
    </source>
</evidence>
<feature type="domain" description="RING-type" evidence="12">
    <location>
        <begin position="100"/>
        <end position="142"/>
    </location>
</feature>
<keyword evidence="11" id="KW-1133">Transmembrane helix</keyword>
<feature type="transmembrane region" description="Helical" evidence="11">
    <location>
        <begin position="20"/>
        <end position="42"/>
    </location>
</feature>
<dbReference type="Pfam" id="PF13639">
    <property type="entry name" value="zf-RING_2"/>
    <property type="match status" value="1"/>
</dbReference>
<dbReference type="CDD" id="cd16454">
    <property type="entry name" value="RING-H2_PA-TM-RING"/>
    <property type="match status" value="1"/>
</dbReference>
<dbReference type="Proteomes" id="UP000824890">
    <property type="component" value="Unassembled WGS sequence"/>
</dbReference>
<evidence type="ECO:0000256" key="6">
    <source>
        <dbReference type="ARBA" id="ARBA00022786"/>
    </source>
</evidence>
<dbReference type="EMBL" id="JAGKQM010000014">
    <property type="protein sequence ID" value="KAH0886835.1"/>
    <property type="molecule type" value="Genomic_DNA"/>
</dbReference>
<feature type="compositionally biased region" description="Basic and acidic residues" evidence="10">
    <location>
        <begin position="403"/>
        <end position="419"/>
    </location>
</feature>
<dbReference type="EC" id="2.3.2.27" evidence="3"/>
<dbReference type="PROSITE" id="PS50089">
    <property type="entry name" value="ZF_RING_2"/>
    <property type="match status" value="1"/>
</dbReference>
<evidence type="ECO:0000313" key="14">
    <source>
        <dbReference type="Proteomes" id="UP000824890"/>
    </source>
</evidence>
<comment type="pathway">
    <text evidence="2">Protein modification; protein ubiquitination.</text>
</comment>
<keyword evidence="5 9" id="KW-0863">Zinc-finger</keyword>
<organism evidence="13 14">
    <name type="scientific">Brassica napus</name>
    <name type="common">Rape</name>
    <dbReference type="NCBI Taxonomy" id="3708"/>
    <lineage>
        <taxon>Eukaryota</taxon>
        <taxon>Viridiplantae</taxon>
        <taxon>Streptophyta</taxon>
        <taxon>Embryophyta</taxon>
        <taxon>Tracheophyta</taxon>
        <taxon>Spermatophyta</taxon>
        <taxon>Magnoliopsida</taxon>
        <taxon>eudicotyledons</taxon>
        <taxon>Gunneridae</taxon>
        <taxon>Pentapetalae</taxon>
        <taxon>rosids</taxon>
        <taxon>malvids</taxon>
        <taxon>Brassicales</taxon>
        <taxon>Brassicaceae</taxon>
        <taxon>Brassiceae</taxon>
        <taxon>Brassica</taxon>
    </lineage>
</organism>
<evidence type="ECO:0000256" key="3">
    <source>
        <dbReference type="ARBA" id="ARBA00012483"/>
    </source>
</evidence>
<reference evidence="13 14" key="1">
    <citation type="submission" date="2021-05" db="EMBL/GenBank/DDBJ databases">
        <title>Genome Assembly of Synthetic Allotetraploid Brassica napus Reveals Homoeologous Exchanges between Subgenomes.</title>
        <authorList>
            <person name="Davis J.T."/>
        </authorList>
    </citation>
    <scope>NUCLEOTIDE SEQUENCE [LARGE SCALE GENOMIC DNA]</scope>
    <source>
        <strain evidence="14">cv. Da-Ae</strain>
        <tissue evidence="13">Seedling</tissue>
    </source>
</reference>
<keyword evidence="6" id="KW-0833">Ubl conjugation pathway</keyword>
<dbReference type="Gene3D" id="3.30.40.10">
    <property type="entry name" value="Zinc/RING finger domain, C3HC4 (zinc finger)"/>
    <property type="match status" value="1"/>
</dbReference>
<evidence type="ECO:0000256" key="11">
    <source>
        <dbReference type="SAM" id="Phobius"/>
    </source>
</evidence>
<dbReference type="PANTHER" id="PTHR14155:SF574">
    <property type="entry name" value="RING-H2 FINGER PROTEIN ATL28"/>
    <property type="match status" value="1"/>
</dbReference>
<evidence type="ECO:0000256" key="5">
    <source>
        <dbReference type="ARBA" id="ARBA00022771"/>
    </source>
</evidence>
<gene>
    <name evidence="13" type="ORF">HID58_062931</name>
</gene>
<dbReference type="SMART" id="SM00184">
    <property type="entry name" value="RING"/>
    <property type="match status" value="1"/>
</dbReference>
<dbReference type="InterPro" id="IPR001841">
    <property type="entry name" value="Znf_RING"/>
</dbReference>
<keyword evidence="14" id="KW-1185">Reference proteome</keyword>
<name>A0ABQ8A2W1_BRANA</name>
<keyword evidence="11" id="KW-0472">Membrane</keyword>
<evidence type="ECO:0000256" key="8">
    <source>
        <dbReference type="ARBA" id="ARBA00024209"/>
    </source>
</evidence>
<comment type="similarity">
    <text evidence="8">Belongs to the RING-type zinc finger family. ATL subfamily.</text>
</comment>
<feature type="region of interest" description="Disordered" evidence="10">
    <location>
        <begin position="401"/>
        <end position="446"/>
    </location>
</feature>
<evidence type="ECO:0000256" key="1">
    <source>
        <dbReference type="ARBA" id="ARBA00000900"/>
    </source>
</evidence>
<keyword evidence="7" id="KW-0862">Zinc</keyword>
<keyword evidence="4" id="KW-0479">Metal-binding</keyword>
<keyword evidence="11" id="KW-0812">Transmembrane</keyword>
<evidence type="ECO:0000313" key="13">
    <source>
        <dbReference type="EMBL" id="KAH0886835.1"/>
    </source>
</evidence>
<evidence type="ECO:0000259" key="12">
    <source>
        <dbReference type="PROSITE" id="PS50089"/>
    </source>
</evidence>
<evidence type="ECO:0000256" key="9">
    <source>
        <dbReference type="PROSITE-ProRule" id="PRU00175"/>
    </source>
</evidence>
<evidence type="ECO:0000256" key="7">
    <source>
        <dbReference type="ARBA" id="ARBA00022833"/>
    </source>
</evidence>
<protein>
    <recommendedName>
        <fullName evidence="3">RING-type E3 ubiquitin transferase</fullName>
        <ecNumber evidence="3">2.3.2.27</ecNumber>
    </recommendedName>
</protein>
<comment type="caution">
    <text evidence="13">The sequence shown here is derived from an EMBL/GenBank/DDBJ whole genome shotgun (WGS) entry which is preliminary data.</text>
</comment>
<sequence length="446" mass="50728">MASTTTIPDPDVFPTITMPITVILTGGLLFIIIAGFFTLFFWRCLLNRLSSAWTLQRTPYGDLIHVTTPPENTGLDSFIIKSFPVILYSSATMRNQCTECAICLAEFSDEDTVRLITVCRHGFHSTCIDSWFESHKTCPVCRCELDPGVVGSGSHESLHNTVTITIQDLNYEEVNPPSTSSSKRLMEASAWRFSRSYSTGQFMGKTRDVTMKIKGRHYQTGSCASFDELTRYDEATGYDSPALLKLNFRLMGSAKTTRAETRLKSAAVKNSRRWVDLAFQARRRKSVRRFHGRLLEPFCKAYPYDPPRDLLINKFQTLINKNRTCTSSRNRNKNLDAGDSPALSEELGNVVDTHGPREIEYKELPFEILLLGFFGRRRCFFLRDGRAYGDEPPRVIIAAGAKRSTEREDGSERRDEVLRMKKKRRRGWREQLREPPLLTSAANRSG</sequence>
<dbReference type="SUPFAM" id="SSF57850">
    <property type="entry name" value="RING/U-box"/>
    <property type="match status" value="1"/>
</dbReference>
<dbReference type="PANTHER" id="PTHR14155">
    <property type="entry name" value="RING FINGER DOMAIN-CONTAINING"/>
    <property type="match status" value="1"/>
</dbReference>
<proteinExistence type="inferred from homology"/>
<comment type="catalytic activity">
    <reaction evidence="1">
        <text>S-ubiquitinyl-[E2 ubiquitin-conjugating enzyme]-L-cysteine + [acceptor protein]-L-lysine = [E2 ubiquitin-conjugating enzyme]-L-cysteine + N(6)-ubiquitinyl-[acceptor protein]-L-lysine.</text>
        <dbReference type="EC" id="2.3.2.27"/>
    </reaction>
</comment>
<evidence type="ECO:0000256" key="10">
    <source>
        <dbReference type="SAM" id="MobiDB-lite"/>
    </source>
</evidence>
<dbReference type="InterPro" id="IPR053238">
    <property type="entry name" value="RING-H2_zinc_finger"/>
</dbReference>
<accession>A0ABQ8A2W1</accession>